<dbReference type="InterPro" id="IPR010016">
    <property type="entry name" value="PxpB"/>
</dbReference>
<dbReference type="InterPro" id="IPR003833">
    <property type="entry name" value="CT_C_D"/>
</dbReference>
<evidence type="ECO:0000256" key="2">
    <source>
        <dbReference type="ARBA" id="ARBA00022801"/>
    </source>
</evidence>
<organism evidence="5 6">
    <name type="scientific">Polaribacter pectinis</name>
    <dbReference type="NCBI Taxonomy" id="2738844"/>
    <lineage>
        <taxon>Bacteria</taxon>
        <taxon>Pseudomonadati</taxon>
        <taxon>Bacteroidota</taxon>
        <taxon>Flavobacteriia</taxon>
        <taxon>Flavobacteriales</taxon>
        <taxon>Flavobacteriaceae</taxon>
    </lineage>
</organism>
<dbReference type="RefSeq" id="WP_187482488.1">
    <property type="nucleotide sequence ID" value="NZ_CP060695.1"/>
</dbReference>
<evidence type="ECO:0000313" key="6">
    <source>
        <dbReference type="Proteomes" id="UP000515808"/>
    </source>
</evidence>
<accession>A0A7G9LAD6</accession>
<dbReference type="EC" id="3.5.2.9" evidence="5"/>
<keyword evidence="1" id="KW-0547">Nucleotide-binding</keyword>
<name>A0A7G9LAD6_9FLAO</name>
<dbReference type="AlphaFoldDB" id="A0A7G9LAD6"/>
<evidence type="ECO:0000256" key="1">
    <source>
        <dbReference type="ARBA" id="ARBA00022741"/>
    </source>
</evidence>
<protein>
    <submittedName>
        <fullName evidence="5">5-oxoprolinase subunit PxpB</fullName>
        <ecNumber evidence="5">3.5.2.9</ecNumber>
    </submittedName>
</protein>
<reference evidence="5 6" key="1">
    <citation type="submission" date="2020-08" db="EMBL/GenBank/DDBJ databases">
        <title>Polaribacter sp. L12M9 isolated from gut of the Korean scallop.</title>
        <authorList>
            <person name="Jeong Y.S."/>
        </authorList>
    </citation>
    <scope>NUCLEOTIDE SEQUENCE [LARGE SCALE GENOMIC DNA]</scope>
    <source>
        <strain evidence="5 6">L12M9</strain>
    </source>
</reference>
<dbReference type="PANTHER" id="PTHR34698:SF2">
    <property type="entry name" value="5-OXOPROLINASE SUBUNIT B"/>
    <property type="match status" value="1"/>
</dbReference>
<gene>
    <name evidence="5" type="primary">pxpB</name>
    <name evidence="5" type="ORF">H9W90_00230</name>
</gene>
<dbReference type="SUPFAM" id="SSF160467">
    <property type="entry name" value="PH0987 N-terminal domain-like"/>
    <property type="match status" value="1"/>
</dbReference>
<dbReference type="Gene3D" id="2.40.100.10">
    <property type="entry name" value="Cyclophilin-like"/>
    <property type="match status" value="1"/>
</dbReference>
<feature type="domain" description="Carboxyltransferase" evidence="4">
    <location>
        <begin position="5"/>
        <end position="206"/>
    </location>
</feature>
<dbReference type="GO" id="GO:0005524">
    <property type="term" value="F:ATP binding"/>
    <property type="evidence" value="ECO:0007669"/>
    <property type="project" value="UniProtKB-KW"/>
</dbReference>
<dbReference type="Pfam" id="PF02682">
    <property type="entry name" value="CT_C_D"/>
    <property type="match status" value="1"/>
</dbReference>
<dbReference type="KEGG" id="ppec:H9W90_00230"/>
<evidence type="ECO:0000256" key="3">
    <source>
        <dbReference type="ARBA" id="ARBA00022840"/>
    </source>
</evidence>
<dbReference type="InterPro" id="IPR029000">
    <property type="entry name" value="Cyclophilin-like_dom_sf"/>
</dbReference>
<dbReference type="GO" id="GO:0017168">
    <property type="term" value="F:5-oxoprolinase (ATP-hydrolyzing) activity"/>
    <property type="evidence" value="ECO:0007669"/>
    <property type="project" value="UniProtKB-EC"/>
</dbReference>
<sequence length="243" mass="27990">MHKKPTYKPFGNASILIEWQAIIDEEILNDIILFKEKIQKEKSIVVADFIIGYNSLTLKYTNEISNYSDEVESLKSIYKQDFKLQKTEKFLWEVPVCYDLEFGIDLKEISEKSNLTIEEIIKLHSEKIYTVFFIGFLPGFLYLGGLDSQLHFDRKPNPRLKVAKGALAIGGKQTGVYPEVSAGGWNIIGRTPIHFFNIKNDNPCFAKAGDKIKFKPISLEEFYQTEKEIAENNYIIFKTLLND</sequence>
<dbReference type="Proteomes" id="UP000515808">
    <property type="component" value="Chromosome"/>
</dbReference>
<dbReference type="SUPFAM" id="SSF50891">
    <property type="entry name" value="Cyclophilin-like"/>
    <property type="match status" value="1"/>
</dbReference>
<keyword evidence="3" id="KW-0067">ATP-binding</keyword>
<dbReference type="SMART" id="SM00796">
    <property type="entry name" value="AHS1"/>
    <property type="match status" value="1"/>
</dbReference>
<dbReference type="NCBIfam" id="TIGR00370">
    <property type="entry name" value="5-oxoprolinase subunit PxpB"/>
    <property type="match status" value="1"/>
</dbReference>
<evidence type="ECO:0000259" key="4">
    <source>
        <dbReference type="SMART" id="SM00796"/>
    </source>
</evidence>
<dbReference type="EMBL" id="CP060695">
    <property type="protein sequence ID" value="QNM85585.1"/>
    <property type="molecule type" value="Genomic_DNA"/>
</dbReference>
<dbReference type="PANTHER" id="PTHR34698">
    <property type="entry name" value="5-OXOPROLINASE SUBUNIT B"/>
    <property type="match status" value="1"/>
</dbReference>
<keyword evidence="6" id="KW-1185">Reference proteome</keyword>
<dbReference type="Gene3D" id="3.30.1360.40">
    <property type="match status" value="1"/>
</dbReference>
<keyword evidence="2 5" id="KW-0378">Hydrolase</keyword>
<evidence type="ECO:0000313" key="5">
    <source>
        <dbReference type="EMBL" id="QNM85585.1"/>
    </source>
</evidence>
<proteinExistence type="predicted"/>